<gene>
    <name evidence="1" type="ORF">HMPREF1168_02987</name>
</gene>
<sequence>MATFLPSKGWLMLSAAQTITYDAALDVTATGGRNGQTGLAIPPISGCFVMPITRAVPLIPAYGVGLSRSSPLGIG</sequence>
<evidence type="ECO:0000313" key="2">
    <source>
        <dbReference type="Proteomes" id="UP000006087"/>
    </source>
</evidence>
<accession>K1IYP2</accession>
<dbReference type="Proteomes" id="UP000006087">
    <property type="component" value="Unassembled WGS sequence"/>
</dbReference>
<dbReference type="HOGENOM" id="CLU_2662882_0_0_6"/>
<dbReference type="EMBL" id="AGWU01000020">
    <property type="protein sequence ID" value="EKB19213.1"/>
    <property type="molecule type" value="Genomic_DNA"/>
</dbReference>
<protein>
    <submittedName>
        <fullName evidence="1">Uncharacterized protein</fullName>
    </submittedName>
</protein>
<evidence type="ECO:0000313" key="1">
    <source>
        <dbReference type="EMBL" id="EKB19213.1"/>
    </source>
</evidence>
<reference evidence="1 2" key="1">
    <citation type="submission" date="2012-06" db="EMBL/GenBank/DDBJ databases">
        <title>The Genome Sequence of Aeromonas veronii AMC34.</title>
        <authorList>
            <consortium name="The Broad Institute Genome Sequencing Platform"/>
            <person name="Earl A."/>
            <person name="Ward D."/>
            <person name="Feldgarden M."/>
            <person name="Gevers D."/>
            <person name="Graf J."/>
            <person name="Tomasi A."/>
            <person name="Horneman A."/>
            <person name="Walker B."/>
            <person name="Young S.K."/>
            <person name="Zeng Q."/>
            <person name="Gargeya S."/>
            <person name="Fitzgerald M."/>
            <person name="Haas B."/>
            <person name="Abouelleil A."/>
            <person name="Alvarado L."/>
            <person name="Arachchi H.M."/>
            <person name="Berlin A.M."/>
            <person name="Chapman S.B."/>
            <person name="Goldberg J."/>
            <person name="Griggs A."/>
            <person name="Gujja S."/>
            <person name="Hansen M."/>
            <person name="Howarth C."/>
            <person name="Imamovic A."/>
            <person name="Larimer J."/>
            <person name="McCowan C."/>
            <person name="Montmayeur A."/>
            <person name="Murphy C."/>
            <person name="Neiman D."/>
            <person name="Pearson M."/>
            <person name="Priest M."/>
            <person name="Roberts A."/>
            <person name="Saif S."/>
            <person name="Shea T."/>
            <person name="Sisk P."/>
            <person name="Sykes S."/>
            <person name="Wortman J."/>
            <person name="Nusbaum C."/>
            <person name="Birren B."/>
        </authorList>
    </citation>
    <scope>NUCLEOTIDE SEQUENCE [LARGE SCALE GENOMIC DNA]</scope>
    <source>
        <strain evidence="1 2">AMC34</strain>
    </source>
</reference>
<proteinExistence type="predicted"/>
<dbReference type="AlphaFoldDB" id="K1IYP2"/>
<comment type="caution">
    <text evidence="1">The sequence shown here is derived from an EMBL/GenBank/DDBJ whole genome shotgun (WGS) entry which is preliminary data.</text>
</comment>
<name>K1IYP2_AERVE</name>
<organism evidence="1 2">
    <name type="scientific">Aeromonas veronii AMC34</name>
    <dbReference type="NCBI Taxonomy" id="1073383"/>
    <lineage>
        <taxon>Bacteria</taxon>
        <taxon>Pseudomonadati</taxon>
        <taxon>Pseudomonadota</taxon>
        <taxon>Gammaproteobacteria</taxon>
        <taxon>Aeromonadales</taxon>
        <taxon>Aeromonadaceae</taxon>
        <taxon>Aeromonas</taxon>
    </lineage>
</organism>